<proteinExistence type="inferred from homology"/>
<dbReference type="GO" id="GO:0019346">
    <property type="term" value="P:transsulfuration"/>
    <property type="evidence" value="ECO:0007669"/>
    <property type="project" value="InterPro"/>
</dbReference>
<comment type="similarity">
    <text evidence="2 9">Belongs to the trans-sulfuration enzymes family.</text>
</comment>
<comment type="catalytic activity">
    <reaction evidence="6">
        <text>L-homocysteine + H2O = 2-oxobutanoate + hydrogen sulfide + NH4(+) + H(+)</text>
        <dbReference type="Rhea" id="RHEA:14501"/>
        <dbReference type="ChEBI" id="CHEBI:15377"/>
        <dbReference type="ChEBI" id="CHEBI:15378"/>
        <dbReference type="ChEBI" id="CHEBI:16763"/>
        <dbReference type="ChEBI" id="CHEBI:28938"/>
        <dbReference type="ChEBI" id="CHEBI:29919"/>
        <dbReference type="ChEBI" id="CHEBI:58199"/>
        <dbReference type="EC" id="4.4.1.2"/>
    </reaction>
    <physiologicalReaction direction="left-to-right" evidence="6">
        <dbReference type="Rhea" id="RHEA:14502"/>
    </physiologicalReaction>
</comment>
<evidence type="ECO:0000256" key="4">
    <source>
        <dbReference type="ARBA" id="ARBA00047175"/>
    </source>
</evidence>
<dbReference type="GO" id="GO:0009086">
    <property type="term" value="P:methionine biosynthetic process"/>
    <property type="evidence" value="ECO:0007669"/>
    <property type="project" value="InterPro"/>
</dbReference>
<dbReference type="GO" id="GO:0018826">
    <property type="term" value="F:methionine gamma-lyase activity"/>
    <property type="evidence" value="ECO:0007669"/>
    <property type="project" value="UniProtKB-EC"/>
</dbReference>
<dbReference type="InterPro" id="IPR044639">
    <property type="entry name" value="CGS1/2"/>
</dbReference>
<dbReference type="PIRSF" id="PIRSF001434">
    <property type="entry name" value="CGS"/>
    <property type="match status" value="1"/>
</dbReference>
<dbReference type="SUPFAM" id="SSF53383">
    <property type="entry name" value="PLP-dependent transferases"/>
    <property type="match status" value="1"/>
</dbReference>
<comment type="cofactor">
    <cofactor evidence="1 9">
        <name>pyridoxal 5'-phosphate</name>
        <dbReference type="ChEBI" id="CHEBI:597326"/>
    </cofactor>
</comment>
<dbReference type="Gene3D" id="3.90.1150.10">
    <property type="entry name" value="Aspartate Aminotransferase, domain 1"/>
    <property type="match status" value="1"/>
</dbReference>
<dbReference type="FunFam" id="3.90.1150.10:FF:000033">
    <property type="entry name" value="Cystathionine gamma-synthase"/>
    <property type="match status" value="1"/>
</dbReference>
<dbReference type="InterPro" id="IPR015424">
    <property type="entry name" value="PyrdxlP-dep_Trfase"/>
</dbReference>
<keyword evidence="11" id="KW-1185">Reference proteome</keyword>
<dbReference type="AlphaFoldDB" id="A0A0N8GNK5"/>
<comment type="catalytic activity">
    <reaction evidence="7">
        <text>L-methionine + H2O = methanethiol + 2-oxobutanoate + NH4(+)</text>
        <dbReference type="Rhea" id="RHEA:23800"/>
        <dbReference type="ChEBI" id="CHEBI:15377"/>
        <dbReference type="ChEBI" id="CHEBI:16007"/>
        <dbReference type="ChEBI" id="CHEBI:16763"/>
        <dbReference type="ChEBI" id="CHEBI:28938"/>
        <dbReference type="ChEBI" id="CHEBI:57844"/>
        <dbReference type="EC" id="4.4.1.11"/>
    </reaction>
    <physiologicalReaction direction="left-to-right" evidence="7">
        <dbReference type="Rhea" id="RHEA:23801"/>
    </physiologicalReaction>
</comment>
<protein>
    <recommendedName>
        <fullName evidence="4">homocysteine desulfhydrase</fullName>
        <ecNumber evidence="4">4.4.1.2</ecNumber>
    </recommendedName>
    <alternativeName>
        <fullName evidence="5">Homocysteine desulfhydrase</fullName>
    </alternativeName>
</protein>
<dbReference type="PROSITE" id="PS00868">
    <property type="entry name" value="CYS_MET_METAB_PP"/>
    <property type="match status" value="1"/>
</dbReference>
<name>A0A0N8GNK5_9CHLR</name>
<dbReference type="InterPro" id="IPR054542">
    <property type="entry name" value="Cys_met_metab_PP"/>
</dbReference>
<comment type="caution">
    <text evidence="10">The sequence shown here is derived from an EMBL/GenBank/DDBJ whole genome shotgun (WGS) entry which is preliminary data.</text>
</comment>
<sequence length="396" mass="43040">MHSGHESTAAVHAGARRAKPYHSLIDPIVPTSTYTFDNTADLVSYMEAHLAGKDEGRVEYGRYGNPTVSAVEERLAALEGAEQAVLLGSGMASITTTLLTFLSAGDELIITDDCYRRTRQFCGEFLKKLKIGCTVVPMGNYTALERAINPRTRLLVSETPTNPYLRVLDVERFAEIGRRFGVTTLVDSTFATPLNLQPLNWGIDLVAHSATKYLGGHNDLLAGVVAGSREKITAIRETNGVMGAVSDANTAYLLLRGLKTLGVRVRHQNDTGLQVAQFLASHPAIERVWYPGLSSHPDHETALRQMSDFGGVVSFTVRGDLRRTSQFVDALQIPYISPSLGGTESLVGQPALVSYYPYSPEERHALGIADNLVRLALGLEDADDLIADLKQALAFI</sequence>
<organism evidence="10 11">
    <name type="scientific">Ornatilinea apprima</name>
    <dbReference type="NCBI Taxonomy" id="1134406"/>
    <lineage>
        <taxon>Bacteria</taxon>
        <taxon>Bacillati</taxon>
        <taxon>Chloroflexota</taxon>
        <taxon>Anaerolineae</taxon>
        <taxon>Anaerolineales</taxon>
        <taxon>Anaerolineaceae</taxon>
        <taxon>Ornatilinea</taxon>
    </lineage>
</organism>
<evidence type="ECO:0000256" key="1">
    <source>
        <dbReference type="ARBA" id="ARBA00001933"/>
    </source>
</evidence>
<dbReference type="CDD" id="cd00614">
    <property type="entry name" value="CGS_like"/>
    <property type="match status" value="1"/>
</dbReference>
<dbReference type="GO" id="GO:0003962">
    <property type="term" value="F:cystathionine gamma-synthase activity"/>
    <property type="evidence" value="ECO:0007669"/>
    <property type="project" value="InterPro"/>
</dbReference>
<evidence type="ECO:0000256" key="5">
    <source>
        <dbReference type="ARBA" id="ARBA00047199"/>
    </source>
</evidence>
<evidence type="ECO:0000256" key="6">
    <source>
        <dbReference type="ARBA" id="ARBA00048780"/>
    </source>
</evidence>
<dbReference type="GO" id="GO:0047982">
    <property type="term" value="F:homocysteine desulfhydrase activity"/>
    <property type="evidence" value="ECO:0007669"/>
    <property type="project" value="UniProtKB-EC"/>
</dbReference>
<evidence type="ECO:0000313" key="11">
    <source>
        <dbReference type="Proteomes" id="UP000050417"/>
    </source>
</evidence>
<evidence type="ECO:0000256" key="7">
    <source>
        <dbReference type="ARBA" id="ARBA00052699"/>
    </source>
</evidence>
<dbReference type="STRING" id="1134406.ADN00_07460"/>
<dbReference type="InterPro" id="IPR000277">
    <property type="entry name" value="Cys/Met-Metab_PyrdxlP-dep_enz"/>
</dbReference>
<dbReference type="InterPro" id="IPR015421">
    <property type="entry name" value="PyrdxlP-dep_Trfase_major"/>
</dbReference>
<dbReference type="PANTHER" id="PTHR43379">
    <property type="entry name" value="CYSTATHIONINE GAMMA-SYNTHASE"/>
    <property type="match status" value="1"/>
</dbReference>
<dbReference type="EC" id="4.4.1.2" evidence="4"/>
<dbReference type="GO" id="GO:0030170">
    <property type="term" value="F:pyridoxal phosphate binding"/>
    <property type="evidence" value="ECO:0007669"/>
    <property type="project" value="InterPro"/>
</dbReference>
<evidence type="ECO:0000256" key="9">
    <source>
        <dbReference type="RuleBase" id="RU362118"/>
    </source>
</evidence>
<dbReference type="Gene3D" id="3.40.640.10">
    <property type="entry name" value="Type I PLP-dependent aspartate aminotransferase-like (Major domain)"/>
    <property type="match status" value="1"/>
</dbReference>
<dbReference type="PANTHER" id="PTHR43379:SF1">
    <property type="entry name" value="CYSTATHIONINE GAMMA-SYNTHASE 1, CHLOROPLASTIC-RELATED"/>
    <property type="match status" value="1"/>
</dbReference>
<gene>
    <name evidence="10" type="ORF">ADN00_07460</name>
</gene>
<evidence type="ECO:0000256" key="2">
    <source>
        <dbReference type="ARBA" id="ARBA00009077"/>
    </source>
</evidence>
<dbReference type="Proteomes" id="UP000050417">
    <property type="component" value="Unassembled WGS sequence"/>
</dbReference>
<evidence type="ECO:0000256" key="3">
    <source>
        <dbReference type="ARBA" id="ARBA00022898"/>
    </source>
</evidence>
<reference evidence="10 11" key="1">
    <citation type="submission" date="2015-07" db="EMBL/GenBank/DDBJ databases">
        <title>Genome sequence of Ornatilinea apprima DSM 23815.</title>
        <authorList>
            <person name="Hemp J."/>
            <person name="Ward L.M."/>
            <person name="Pace L.A."/>
            <person name="Fischer W.W."/>
        </authorList>
    </citation>
    <scope>NUCLEOTIDE SEQUENCE [LARGE SCALE GENOMIC DNA]</scope>
    <source>
        <strain evidence="10 11">P3M-1</strain>
    </source>
</reference>
<dbReference type="FunFam" id="3.40.640.10:FF:000046">
    <property type="entry name" value="Cystathionine gamma-lyase"/>
    <property type="match status" value="1"/>
</dbReference>
<evidence type="ECO:0000256" key="8">
    <source>
        <dbReference type="PIRSR" id="PIRSR001434-2"/>
    </source>
</evidence>
<dbReference type="EMBL" id="LGCL01000019">
    <property type="protein sequence ID" value="KPL78354.1"/>
    <property type="molecule type" value="Genomic_DNA"/>
</dbReference>
<evidence type="ECO:0000313" key="10">
    <source>
        <dbReference type="EMBL" id="KPL78354.1"/>
    </source>
</evidence>
<dbReference type="Pfam" id="PF01053">
    <property type="entry name" value="Cys_Met_Meta_PP"/>
    <property type="match status" value="1"/>
</dbReference>
<accession>A0A0N8GNK5</accession>
<keyword evidence="3 8" id="KW-0663">Pyridoxal phosphate</keyword>
<dbReference type="InterPro" id="IPR015422">
    <property type="entry name" value="PyrdxlP-dep_Trfase_small"/>
</dbReference>
<feature type="modified residue" description="N6-(pyridoxal phosphate)lysine" evidence="8">
    <location>
        <position position="212"/>
    </location>
</feature>